<dbReference type="PANTHER" id="PTHR34773">
    <property type="entry name" value="FLAGELLAR SECRETION CHAPERONE FLIS"/>
    <property type="match status" value="1"/>
</dbReference>
<keyword evidence="7" id="KW-0969">Cilium</keyword>
<name>A0A4R2L3I1_9GAMM</name>
<keyword evidence="8" id="KW-1185">Reference proteome</keyword>
<dbReference type="RefSeq" id="WP_424450028.1">
    <property type="nucleotide sequence ID" value="NZ_SLWY01000010.1"/>
</dbReference>
<keyword evidence="4 6" id="KW-1005">Bacterial flagellum biogenesis</keyword>
<evidence type="ECO:0000256" key="3">
    <source>
        <dbReference type="ARBA" id="ARBA00022490"/>
    </source>
</evidence>
<accession>A0A4R2L3I1</accession>
<dbReference type="CDD" id="cd16098">
    <property type="entry name" value="FliS"/>
    <property type="match status" value="1"/>
</dbReference>
<dbReference type="GO" id="GO:0005829">
    <property type="term" value="C:cytosol"/>
    <property type="evidence" value="ECO:0007669"/>
    <property type="project" value="UniProtKB-SubCell"/>
</dbReference>
<organism evidence="7 8">
    <name type="scientific">Plasticicumulans lactativorans</name>
    <dbReference type="NCBI Taxonomy" id="1133106"/>
    <lineage>
        <taxon>Bacteria</taxon>
        <taxon>Pseudomonadati</taxon>
        <taxon>Pseudomonadota</taxon>
        <taxon>Gammaproteobacteria</taxon>
        <taxon>Candidatus Competibacteraceae</taxon>
        <taxon>Plasticicumulans</taxon>
    </lineage>
</organism>
<proteinExistence type="inferred from homology"/>
<comment type="subcellular location">
    <subcellularLocation>
        <location evidence="1 6">Cytoplasm</location>
        <location evidence="1 6">Cytosol</location>
    </subcellularLocation>
</comment>
<keyword evidence="5" id="KW-0143">Chaperone</keyword>
<dbReference type="Gene3D" id="1.20.120.340">
    <property type="entry name" value="Flagellar protein FliS"/>
    <property type="match status" value="1"/>
</dbReference>
<dbReference type="EMBL" id="SLWY01000010">
    <property type="protein sequence ID" value="TCO81074.1"/>
    <property type="molecule type" value="Genomic_DNA"/>
</dbReference>
<dbReference type="PANTHER" id="PTHR34773:SF1">
    <property type="entry name" value="FLAGELLAR SECRETION CHAPERONE FLIS"/>
    <property type="match status" value="1"/>
</dbReference>
<reference evidence="7 8" key="1">
    <citation type="submission" date="2019-03" db="EMBL/GenBank/DDBJ databases">
        <title>Genomic Encyclopedia of Type Strains, Phase IV (KMG-IV): sequencing the most valuable type-strain genomes for metagenomic binning, comparative biology and taxonomic classification.</title>
        <authorList>
            <person name="Goeker M."/>
        </authorList>
    </citation>
    <scope>NUCLEOTIDE SEQUENCE [LARGE SCALE GENOMIC DNA]</scope>
    <source>
        <strain evidence="7 8">DSM 25287</strain>
    </source>
</reference>
<dbReference type="Pfam" id="PF02561">
    <property type="entry name" value="FliS"/>
    <property type="match status" value="1"/>
</dbReference>
<evidence type="ECO:0000256" key="2">
    <source>
        <dbReference type="ARBA" id="ARBA00008787"/>
    </source>
</evidence>
<dbReference type="GO" id="GO:0071973">
    <property type="term" value="P:bacterial-type flagellum-dependent cell motility"/>
    <property type="evidence" value="ECO:0007669"/>
    <property type="project" value="TreeGrafter"/>
</dbReference>
<dbReference type="SUPFAM" id="SSF101116">
    <property type="entry name" value="Flagellar export chaperone FliS"/>
    <property type="match status" value="1"/>
</dbReference>
<dbReference type="GO" id="GO:0044780">
    <property type="term" value="P:bacterial-type flagellum assembly"/>
    <property type="evidence" value="ECO:0007669"/>
    <property type="project" value="InterPro"/>
</dbReference>
<keyword evidence="3 6" id="KW-0963">Cytoplasm</keyword>
<evidence type="ECO:0000256" key="5">
    <source>
        <dbReference type="ARBA" id="ARBA00023186"/>
    </source>
</evidence>
<comment type="similarity">
    <text evidence="2 6">Belongs to the FliS family.</text>
</comment>
<comment type="caution">
    <text evidence="7">The sequence shown here is derived from an EMBL/GenBank/DDBJ whole genome shotgun (WGS) entry which is preliminary data.</text>
</comment>
<evidence type="ECO:0000313" key="7">
    <source>
        <dbReference type="EMBL" id="TCO81074.1"/>
    </source>
</evidence>
<keyword evidence="7" id="KW-0282">Flagellum</keyword>
<dbReference type="InterPro" id="IPR036584">
    <property type="entry name" value="FliS_sf"/>
</dbReference>
<evidence type="ECO:0000256" key="1">
    <source>
        <dbReference type="ARBA" id="ARBA00004514"/>
    </source>
</evidence>
<dbReference type="AlphaFoldDB" id="A0A4R2L3I1"/>
<evidence type="ECO:0000313" key="8">
    <source>
        <dbReference type="Proteomes" id="UP000295765"/>
    </source>
</evidence>
<protein>
    <recommendedName>
        <fullName evidence="6">Flagellar secretion chaperone FliS</fullName>
    </recommendedName>
</protein>
<keyword evidence="7" id="KW-0966">Cell projection</keyword>
<dbReference type="NCBIfam" id="TIGR00208">
    <property type="entry name" value="fliS"/>
    <property type="match status" value="1"/>
</dbReference>
<dbReference type="PIRSF" id="PIRSF039090">
    <property type="entry name" value="Flis"/>
    <property type="match status" value="1"/>
</dbReference>
<evidence type="ECO:0000256" key="6">
    <source>
        <dbReference type="PIRNR" id="PIRNR039090"/>
    </source>
</evidence>
<evidence type="ECO:0000256" key="4">
    <source>
        <dbReference type="ARBA" id="ARBA00022795"/>
    </source>
</evidence>
<sequence length="134" mass="14553">MNMSMQASGLRQYQEVRAAGGTADASPHRLIQLLFEGLLECLAAAHGHIERGEPAARGEAIGKAIAILGGLREALDFERGGELAANLEELYAYCERRLVEASRDNDRARLDEVAGLMRQIKDGWDAIAPGHDAR</sequence>
<gene>
    <name evidence="7" type="ORF">EV699_11099</name>
</gene>
<dbReference type="InterPro" id="IPR003713">
    <property type="entry name" value="FliS"/>
</dbReference>
<dbReference type="Proteomes" id="UP000295765">
    <property type="component" value="Unassembled WGS sequence"/>
</dbReference>